<accession>A0AAV1Z0W0</accession>
<proteinExistence type="predicted"/>
<dbReference type="EMBL" id="CAXIEN010000015">
    <property type="protein sequence ID" value="CAL1264910.1"/>
    <property type="molecule type" value="Genomic_DNA"/>
</dbReference>
<protein>
    <submittedName>
        <fullName evidence="1">Uncharacterized protein</fullName>
    </submittedName>
</protein>
<evidence type="ECO:0000313" key="1">
    <source>
        <dbReference type="EMBL" id="CAL1264910.1"/>
    </source>
</evidence>
<organism evidence="1 2">
    <name type="scientific">Larinioides sclopetarius</name>
    <dbReference type="NCBI Taxonomy" id="280406"/>
    <lineage>
        <taxon>Eukaryota</taxon>
        <taxon>Metazoa</taxon>
        <taxon>Ecdysozoa</taxon>
        <taxon>Arthropoda</taxon>
        <taxon>Chelicerata</taxon>
        <taxon>Arachnida</taxon>
        <taxon>Araneae</taxon>
        <taxon>Araneomorphae</taxon>
        <taxon>Entelegynae</taxon>
        <taxon>Araneoidea</taxon>
        <taxon>Araneidae</taxon>
        <taxon>Larinioides</taxon>
    </lineage>
</organism>
<dbReference type="AlphaFoldDB" id="A0AAV1Z0W0"/>
<gene>
    <name evidence="1" type="ORF">LARSCL_LOCUS2224</name>
</gene>
<name>A0AAV1Z0W0_9ARAC</name>
<dbReference type="Proteomes" id="UP001497382">
    <property type="component" value="Unassembled WGS sequence"/>
</dbReference>
<keyword evidence="2" id="KW-1185">Reference proteome</keyword>
<reference evidence="1 2" key="1">
    <citation type="submission" date="2024-04" db="EMBL/GenBank/DDBJ databases">
        <authorList>
            <person name="Rising A."/>
            <person name="Reimegard J."/>
            <person name="Sonavane S."/>
            <person name="Akerstrom W."/>
            <person name="Nylinder S."/>
            <person name="Hedman E."/>
            <person name="Kallberg Y."/>
        </authorList>
    </citation>
    <scope>NUCLEOTIDE SEQUENCE [LARGE SCALE GENOMIC DNA]</scope>
</reference>
<sequence>MDKDIGESSCGMTRVKRFTVAIHPERRTDSEGDGHVVGSDILFANRLAPPLRDSKHIQETIQLSAAEDSLKELGKIEEDSQETKSVRYWAQRITYAFRSLTVSPKPRKNSFGSLFSSLGRQTTKKVVDYVLKKMSAKQSNISPRTLDLTVPVDQDWARIPQELLGNEIISVNRCCQCFGSAY</sequence>
<evidence type="ECO:0000313" key="2">
    <source>
        <dbReference type="Proteomes" id="UP001497382"/>
    </source>
</evidence>
<comment type="caution">
    <text evidence="1">The sequence shown here is derived from an EMBL/GenBank/DDBJ whole genome shotgun (WGS) entry which is preliminary data.</text>
</comment>